<feature type="compositionally biased region" description="Basic and acidic residues" evidence="1">
    <location>
        <begin position="43"/>
        <end position="69"/>
    </location>
</feature>
<proteinExistence type="predicted"/>
<evidence type="ECO:0000313" key="2">
    <source>
        <dbReference type="EMBL" id="GAA4639034.1"/>
    </source>
</evidence>
<sequence>MLVYDSGVLSNRDVTATRLPAEELASHAFVEPERVGELAAADPPEHRVPEGDGRSHARPAGERPPDRLR</sequence>
<organism evidence="2 3">
    <name type="scientific">Actinoallomurus vinaceus</name>
    <dbReference type="NCBI Taxonomy" id="1080074"/>
    <lineage>
        <taxon>Bacteria</taxon>
        <taxon>Bacillati</taxon>
        <taxon>Actinomycetota</taxon>
        <taxon>Actinomycetes</taxon>
        <taxon>Streptosporangiales</taxon>
        <taxon>Thermomonosporaceae</taxon>
        <taxon>Actinoallomurus</taxon>
    </lineage>
</organism>
<feature type="region of interest" description="Disordered" evidence="1">
    <location>
        <begin position="30"/>
        <end position="69"/>
    </location>
</feature>
<protein>
    <submittedName>
        <fullName evidence="2">Uncharacterized protein</fullName>
    </submittedName>
</protein>
<comment type="caution">
    <text evidence="2">The sequence shown here is derived from an EMBL/GenBank/DDBJ whole genome shotgun (WGS) entry which is preliminary data.</text>
</comment>
<evidence type="ECO:0000256" key="1">
    <source>
        <dbReference type="SAM" id="MobiDB-lite"/>
    </source>
</evidence>
<dbReference type="EMBL" id="BAABHK010000025">
    <property type="protein sequence ID" value="GAA4639034.1"/>
    <property type="molecule type" value="Genomic_DNA"/>
</dbReference>
<reference evidence="3" key="1">
    <citation type="journal article" date="2019" name="Int. J. Syst. Evol. Microbiol.">
        <title>The Global Catalogue of Microorganisms (GCM) 10K type strain sequencing project: providing services to taxonomists for standard genome sequencing and annotation.</title>
        <authorList>
            <consortium name="The Broad Institute Genomics Platform"/>
            <consortium name="The Broad Institute Genome Sequencing Center for Infectious Disease"/>
            <person name="Wu L."/>
            <person name="Ma J."/>
        </authorList>
    </citation>
    <scope>NUCLEOTIDE SEQUENCE [LARGE SCALE GENOMIC DNA]</scope>
    <source>
        <strain evidence="3">JCM 17939</strain>
    </source>
</reference>
<keyword evidence="3" id="KW-1185">Reference proteome</keyword>
<gene>
    <name evidence="2" type="ORF">GCM10023196_099080</name>
</gene>
<accession>A0ABP8UUQ8</accession>
<dbReference type="Proteomes" id="UP001501442">
    <property type="component" value="Unassembled WGS sequence"/>
</dbReference>
<evidence type="ECO:0000313" key="3">
    <source>
        <dbReference type="Proteomes" id="UP001501442"/>
    </source>
</evidence>
<name>A0ABP8UUQ8_9ACTN</name>